<sequence>MSALQTAARPFNAVIDALLRSPRLRGLVQGRMTILTYTGRRSGQEFSLPVAYQQDGPDRVLIQIALADRKSWWRNFTGDGHPLTVRLDGRDRTGHGVARREGGQVTVGISLDG</sequence>
<dbReference type="InterPro" id="IPR012349">
    <property type="entry name" value="Split_barrel_FMN-bd"/>
</dbReference>
<reference evidence="1 2" key="1">
    <citation type="submission" date="2016-09" db="EMBL/GenBank/DDBJ databases">
        <title>Pseudonocardia autotrophica DSM535, a candidate organism with high potential of specific P450 cytochromes.</title>
        <authorList>
            <person name="Grumaz C."/>
            <person name="Vainshtein Y."/>
            <person name="Kirstahler P."/>
            <person name="Sohn K."/>
        </authorList>
    </citation>
    <scope>NUCLEOTIDE SEQUENCE [LARGE SCALE GENOMIC DNA]</scope>
    <source>
        <strain evidence="1 2">DSM 535</strain>
    </source>
</reference>
<dbReference type="AlphaFoldDB" id="A0A1Y2N4A6"/>
<dbReference type="Proteomes" id="UP000194360">
    <property type="component" value="Unassembled WGS sequence"/>
</dbReference>
<accession>A0A1Y2N4A6</accession>
<comment type="caution">
    <text evidence="1">The sequence shown here is derived from an EMBL/GenBank/DDBJ whole genome shotgun (WGS) entry which is preliminary data.</text>
</comment>
<gene>
    <name evidence="1" type="ORF">BG845_01229</name>
</gene>
<dbReference type="STRING" id="2074.BG845_01229"/>
<evidence type="ECO:0000313" key="2">
    <source>
        <dbReference type="Proteomes" id="UP000194360"/>
    </source>
</evidence>
<dbReference type="RefSeq" id="WP_085911548.1">
    <property type="nucleotide sequence ID" value="NZ_AP018920.1"/>
</dbReference>
<dbReference type="Gene3D" id="2.30.110.10">
    <property type="entry name" value="Electron Transport, Fmn-binding Protein, Chain A"/>
    <property type="match status" value="1"/>
</dbReference>
<name>A0A1Y2N4A6_PSEAH</name>
<dbReference type="EMBL" id="MIGB01000005">
    <property type="protein sequence ID" value="OSY42310.1"/>
    <property type="molecule type" value="Genomic_DNA"/>
</dbReference>
<keyword evidence="2" id="KW-1185">Reference proteome</keyword>
<proteinExistence type="predicted"/>
<dbReference type="OrthoDB" id="3292498at2"/>
<evidence type="ECO:0000313" key="1">
    <source>
        <dbReference type="EMBL" id="OSY42310.1"/>
    </source>
</evidence>
<organism evidence="1 2">
    <name type="scientific">Pseudonocardia autotrophica</name>
    <name type="common">Amycolata autotrophica</name>
    <name type="synonym">Nocardia autotrophica</name>
    <dbReference type="NCBI Taxonomy" id="2074"/>
    <lineage>
        <taxon>Bacteria</taxon>
        <taxon>Bacillati</taxon>
        <taxon>Actinomycetota</taxon>
        <taxon>Actinomycetes</taxon>
        <taxon>Pseudonocardiales</taxon>
        <taxon>Pseudonocardiaceae</taxon>
        <taxon>Pseudonocardia</taxon>
    </lineage>
</organism>
<evidence type="ECO:0008006" key="3">
    <source>
        <dbReference type="Google" id="ProtNLM"/>
    </source>
</evidence>
<protein>
    <recommendedName>
        <fullName evidence="3">Deazaflavin-dependent oxidoreductase, nitroreductase family</fullName>
    </recommendedName>
</protein>